<dbReference type="EMBL" id="CAKOGP040001336">
    <property type="protein sequence ID" value="CAJ1945294.1"/>
    <property type="molecule type" value="Genomic_DNA"/>
</dbReference>
<evidence type="ECO:0000256" key="1">
    <source>
        <dbReference type="SAM" id="MobiDB-lite"/>
    </source>
</evidence>
<sequence>MWEQRNSVQHSDDNVQLCERHSTVNEGIHSQFDMGPDDLPREIRPMLTSRRQVLCKSLVDKEEWLKLPFQERRDFRRSRKHNAAVCGQFFPRDPDQLFAGPSEPRIHPATSREKSLPFW</sequence>
<comment type="caution">
    <text evidence="2">The sequence shown here is derived from an EMBL/GenBank/DDBJ whole genome shotgun (WGS) entry which is preliminary data.</text>
</comment>
<gene>
    <name evidence="2" type="ORF">CYCCA115_LOCUS9438</name>
</gene>
<feature type="compositionally biased region" description="Basic and acidic residues" evidence="1">
    <location>
        <begin position="104"/>
        <end position="119"/>
    </location>
</feature>
<evidence type="ECO:0000313" key="2">
    <source>
        <dbReference type="EMBL" id="CAJ1945294.1"/>
    </source>
</evidence>
<accession>A0AAD2FMA9</accession>
<name>A0AAD2FMA9_9STRA</name>
<keyword evidence="3" id="KW-1185">Reference proteome</keyword>
<feature type="region of interest" description="Disordered" evidence="1">
    <location>
        <begin position="95"/>
        <end position="119"/>
    </location>
</feature>
<proteinExistence type="predicted"/>
<evidence type="ECO:0000313" key="3">
    <source>
        <dbReference type="Proteomes" id="UP001295423"/>
    </source>
</evidence>
<dbReference type="AlphaFoldDB" id="A0AAD2FMA9"/>
<protein>
    <submittedName>
        <fullName evidence="2">Uncharacterized protein</fullName>
    </submittedName>
</protein>
<dbReference type="Proteomes" id="UP001295423">
    <property type="component" value="Unassembled WGS sequence"/>
</dbReference>
<reference evidence="2" key="1">
    <citation type="submission" date="2023-08" db="EMBL/GenBank/DDBJ databases">
        <authorList>
            <person name="Audoor S."/>
            <person name="Bilcke G."/>
        </authorList>
    </citation>
    <scope>NUCLEOTIDE SEQUENCE</scope>
</reference>
<organism evidence="2 3">
    <name type="scientific">Cylindrotheca closterium</name>
    <dbReference type="NCBI Taxonomy" id="2856"/>
    <lineage>
        <taxon>Eukaryota</taxon>
        <taxon>Sar</taxon>
        <taxon>Stramenopiles</taxon>
        <taxon>Ochrophyta</taxon>
        <taxon>Bacillariophyta</taxon>
        <taxon>Bacillariophyceae</taxon>
        <taxon>Bacillariophycidae</taxon>
        <taxon>Bacillariales</taxon>
        <taxon>Bacillariaceae</taxon>
        <taxon>Cylindrotheca</taxon>
    </lineage>
</organism>